<dbReference type="OrthoDB" id="415822at2759"/>
<evidence type="ECO:0000313" key="1">
    <source>
        <dbReference type="EMBL" id="CAB3977868.1"/>
    </source>
</evidence>
<dbReference type="AlphaFoldDB" id="A0A7D9HDA1"/>
<comment type="caution">
    <text evidence="1">The sequence shown here is derived from an EMBL/GenBank/DDBJ whole genome shotgun (WGS) entry which is preliminary data.</text>
</comment>
<dbReference type="Proteomes" id="UP001152795">
    <property type="component" value="Unassembled WGS sequence"/>
</dbReference>
<evidence type="ECO:0000313" key="2">
    <source>
        <dbReference type="Proteomes" id="UP001152795"/>
    </source>
</evidence>
<organism evidence="1 2">
    <name type="scientific">Paramuricea clavata</name>
    <name type="common">Red gorgonian</name>
    <name type="synonym">Violescent sea-whip</name>
    <dbReference type="NCBI Taxonomy" id="317549"/>
    <lineage>
        <taxon>Eukaryota</taxon>
        <taxon>Metazoa</taxon>
        <taxon>Cnidaria</taxon>
        <taxon>Anthozoa</taxon>
        <taxon>Octocorallia</taxon>
        <taxon>Malacalcyonacea</taxon>
        <taxon>Plexauridae</taxon>
        <taxon>Paramuricea</taxon>
    </lineage>
</organism>
<keyword evidence="2" id="KW-1185">Reference proteome</keyword>
<gene>
    <name evidence="1" type="ORF">PACLA_8A047772</name>
</gene>
<proteinExistence type="predicted"/>
<dbReference type="EMBL" id="CACRXK020000077">
    <property type="protein sequence ID" value="CAB3977868.1"/>
    <property type="molecule type" value="Genomic_DNA"/>
</dbReference>
<reference evidence="1" key="1">
    <citation type="submission" date="2020-04" db="EMBL/GenBank/DDBJ databases">
        <authorList>
            <person name="Alioto T."/>
            <person name="Alioto T."/>
            <person name="Gomez Garrido J."/>
        </authorList>
    </citation>
    <scope>NUCLEOTIDE SEQUENCE</scope>
    <source>
        <strain evidence="1">A484AB</strain>
    </source>
</reference>
<accession>A0A7D9HDA1</accession>
<name>A0A7D9HDA1_PARCT</name>
<protein>
    <submittedName>
        <fullName evidence="1">Uncharacterized protein</fullName>
    </submittedName>
</protein>
<sequence>MCDEWHQNLECGKLIRAVFLDIRKAFDSVDHKVFIKVNWTLKKSDLKIQTTLIMNNTNGPNNAVNLLRQAVNLLQSASGSQSTQISTNLHLQPIQGQSLPTSLQATFNQQPSTATFRNQPSTATLNQPSTATFRNQTSTATLNQPSTAILSQPSTSANQPSEAVDEHRRLFSRQSRIQPYGTRRGRRGAARKEKTITKTMLCLANKNQMSYPQLNETGGFQMLLTKEKKRKELRIVCHGSCNTEQLRCFGTGRIYLRPLQKSIPLPININVKEEFQQCLTCGGSFAVSEMRRHMNTCQVCISLTF</sequence>